<gene>
    <name evidence="3" type="ORF">PODLI_1B015266</name>
</gene>
<dbReference type="InterPro" id="IPR017942">
    <property type="entry name" value="Lipid-bd_serum_glycop_N"/>
</dbReference>
<dbReference type="SUPFAM" id="SSF55394">
    <property type="entry name" value="Bactericidal permeability-increasing protein, BPI"/>
    <property type="match status" value="2"/>
</dbReference>
<dbReference type="Pfam" id="PF02886">
    <property type="entry name" value="LBP_BPI_CETP_C"/>
    <property type="match status" value="1"/>
</dbReference>
<feature type="domain" description="Lipid-binding serum glycoprotein C-terminal" evidence="2">
    <location>
        <begin position="280"/>
        <end position="465"/>
    </location>
</feature>
<dbReference type="GO" id="GO:0070062">
    <property type="term" value="C:extracellular exosome"/>
    <property type="evidence" value="ECO:0007669"/>
    <property type="project" value="TreeGrafter"/>
</dbReference>
<dbReference type="Pfam" id="PF01273">
    <property type="entry name" value="LBP_BPI_CETP"/>
    <property type="match status" value="1"/>
</dbReference>
<dbReference type="Gene3D" id="3.15.20.10">
    <property type="entry name" value="Bactericidal permeability-increasing protein, domain 2"/>
    <property type="match status" value="1"/>
</dbReference>
<dbReference type="SMART" id="SM00329">
    <property type="entry name" value="BPI2"/>
    <property type="match status" value="1"/>
</dbReference>
<evidence type="ECO:0000313" key="4">
    <source>
        <dbReference type="Proteomes" id="UP001178461"/>
    </source>
</evidence>
<accession>A0AA35KHU5</accession>
<dbReference type="GO" id="GO:0034144">
    <property type="term" value="P:negative regulation of toll-like receptor 4 signaling pathway"/>
    <property type="evidence" value="ECO:0007669"/>
    <property type="project" value="TreeGrafter"/>
</dbReference>
<evidence type="ECO:0000313" key="3">
    <source>
        <dbReference type="EMBL" id="CAI5778592.1"/>
    </source>
</evidence>
<dbReference type="PANTHER" id="PTHR47395">
    <property type="entry name" value="BPI FOLD-CONTAINING FAMILY B MEMBER 1"/>
    <property type="match status" value="1"/>
</dbReference>
<dbReference type="Gene3D" id="3.15.10.10">
    <property type="entry name" value="Bactericidal permeability-increasing protein, domain 1"/>
    <property type="match status" value="1"/>
</dbReference>
<feature type="chain" id="PRO_5041297249" evidence="1">
    <location>
        <begin position="21"/>
        <end position="470"/>
    </location>
</feature>
<name>A0AA35KHU5_9SAUR</name>
<evidence type="ECO:0000259" key="2">
    <source>
        <dbReference type="SMART" id="SM00329"/>
    </source>
</evidence>
<protein>
    <submittedName>
        <fullName evidence="3">BPI fold-containing family B member 1</fullName>
    </submittedName>
</protein>
<reference evidence="3" key="1">
    <citation type="submission" date="2022-12" db="EMBL/GenBank/DDBJ databases">
        <authorList>
            <person name="Alioto T."/>
            <person name="Alioto T."/>
            <person name="Gomez Garrido J."/>
        </authorList>
    </citation>
    <scope>NUCLEOTIDE SEQUENCE</scope>
</reference>
<dbReference type="Proteomes" id="UP001178461">
    <property type="component" value="Chromosome 6"/>
</dbReference>
<keyword evidence="1" id="KW-0732">Signal</keyword>
<dbReference type="GO" id="GO:0008289">
    <property type="term" value="F:lipid binding"/>
    <property type="evidence" value="ECO:0007669"/>
    <property type="project" value="InterPro"/>
</dbReference>
<dbReference type="InterPro" id="IPR001124">
    <property type="entry name" value="Lipid-bd_serum_glycop_C"/>
</dbReference>
<evidence type="ECO:0000256" key="1">
    <source>
        <dbReference type="SAM" id="SignalP"/>
    </source>
</evidence>
<feature type="signal peptide" evidence="1">
    <location>
        <begin position="1"/>
        <end position="20"/>
    </location>
</feature>
<dbReference type="EMBL" id="OX395131">
    <property type="protein sequence ID" value="CAI5778592.1"/>
    <property type="molecule type" value="Genomic_DNA"/>
</dbReference>
<dbReference type="InterPro" id="IPR021193">
    <property type="entry name" value="Bpifb1"/>
</dbReference>
<dbReference type="PANTHER" id="PTHR47395:SF1">
    <property type="entry name" value="BPI FOLD-CONTAINING FAMILY B MEMBER 1"/>
    <property type="match status" value="1"/>
</dbReference>
<dbReference type="GO" id="GO:0002227">
    <property type="term" value="P:innate immune response in mucosa"/>
    <property type="evidence" value="ECO:0007669"/>
    <property type="project" value="TreeGrafter"/>
</dbReference>
<organism evidence="3 4">
    <name type="scientific">Podarcis lilfordi</name>
    <name type="common">Lilford's wall lizard</name>
    <dbReference type="NCBI Taxonomy" id="74358"/>
    <lineage>
        <taxon>Eukaryota</taxon>
        <taxon>Metazoa</taxon>
        <taxon>Chordata</taxon>
        <taxon>Craniata</taxon>
        <taxon>Vertebrata</taxon>
        <taxon>Euteleostomi</taxon>
        <taxon>Lepidosauria</taxon>
        <taxon>Squamata</taxon>
        <taxon>Bifurcata</taxon>
        <taxon>Unidentata</taxon>
        <taxon>Episquamata</taxon>
        <taxon>Laterata</taxon>
        <taxon>Lacertibaenia</taxon>
        <taxon>Lacertidae</taxon>
        <taxon>Podarcis</taxon>
    </lineage>
</organism>
<proteinExistence type="predicted"/>
<dbReference type="AlphaFoldDB" id="A0AA35KHU5"/>
<sequence length="470" mass="50259">MFPVLALAIFCGLLAQNTQGYASPQAIVNLGPEMLQRLISHRLDSQALVGRLQNLPLQSILQGGSGGLLGLGNLPVLGGLVDGLLGNILGVKIRNIELLRLDIRLDEVAKHIIVTVPADVEIEINLPLSLGRLLHVKLYLDIQVAVRILTDPVSGHVKLVVGNCHNNPGHLRITLLNNKGPLLQTVNNLLRAVTDILEKTVPHLLQKELCPLVNMLLEDVLNLLQGSSSSYVHGDMIQLRPSSTSLRNGVMQIGYEGTVRLPGGQNYIVPSGTAPLPHAPLGDAPMNMLLSDHLLSAMLRAFLTPRAINIHSPQEITAFSRQMAALSGFKGAIRALQVSYGAPVLAMTVGRIEVKQNIDVKVYSGRHLFTVRATVTSLGAVSVAGGSLRLTLHLEGIDNLSLINSSVGNFDVQHLTGAISHLVSGFLLPHQNHLLAEGFPLPLVQQLGIDHLNAAPGQNALLLFAPPLAS</sequence>
<keyword evidence="4" id="KW-1185">Reference proteome</keyword>
<dbReference type="InterPro" id="IPR017943">
    <property type="entry name" value="Bactericidal_perm-incr_a/b_dom"/>
</dbReference>